<gene>
    <name evidence="6" type="ORF">BK809_0000066</name>
</gene>
<dbReference type="PANTHER" id="PTHR10272">
    <property type="entry name" value="PLATELET-ACTIVATING FACTOR ACETYLHYDROLASE"/>
    <property type="match status" value="1"/>
</dbReference>
<dbReference type="Proteomes" id="UP000190776">
    <property type="component" value="Unassembled WGS sequence"/>
</dbReference>
<keyword evidence="3" id="KW-0442">Lipid degradation</keyword>
<dbReference type="STRING" id="420778.A0A1S8BAG9"/>
<dbReference type="GO" id="GO:0003847">
    <property type="term" value="F:1-alkyl-2-acetylglycerophosphocholine esterase activity"/>
    <property type="evidence" value="ECO:0007669"/>
    <property type="project" value="UniProtKB-EC"/>
</dbReference>
<sequence length="446" mass="45479">MKPIAASALALLGIASISARAEILLYEPTGPYHVTQTQHVFNHTTPDDFTAPNGTGEGTQMLVTIYAPTLSAPNRTLPYIDATNAFIWGPALGLSPSALSTFATPLQPSDSAPLHLPPSTPTLLFLPGAGMPCFFYTSLLSELASHGYFVVALDHPGEPPYLPLPDGYGGGGAKGAFPPLHNYTWMQYERIYKHRVADAQALLSDGYLSALVRERGWGARLDLGGAKGVGVFGHSIGGAAAAGVMAAQQQQQQGWQQQQAPFSSPADANATTTSTTVHVAAGANLDGWYFFDIGDLTGNGTGTPYPDLARAGPFLALAKDQEPRGAPPDATWARFGAAQSGWLRDVGVRRAGHFDFCDFPLLVDGVLGPGEKKGGGGGGVGGGGGGGGEGDCGRDGVFISVVWGRAGGGGRGAGGGGCVSGECGGGDLGEGGAGLRGGGWGRGISE</sequence>
<feature type="signal peptide" evidence="5">
    <location>
        <begin position="1"/>
        <end position="21"/>
    </location>
</feature>
<keyword evidence="2" id="KW-0378">Hydrolase</keyword>
<evidence type="ECO:0000256" key="1">
    <source>
        <dbReference type="ARBA" id="ARBA00013201"/>
    </source>
</evidence>
<dbReference type="PANTHER" id="PTHR10272:SF0">
    <property type="entry name" value="PLATELET-ACTIVATING FACTOR ACETYLHYDROLASE"/>
    <property type="match status" value="1"/>
</dbReference>
<evidence type="ECO:0000256" key="5">
    <source>
        <dbReference type="SAM" id="SignalP"/>
    </source>
</evidence>
<keyword evidence="4" id="KW-0443">Lipid metabolism</keyword>
<organism evidence="6 7">
    <name type="scientific">Diplodia seriata</name>
    <dbReference type="NCBI Taxonomy" id="420778"/>
    <lineage>
        <taxon>Eukaryota</taxon>
        <taxon>Fungi</taxon>
        <taxon>Dikarya</taxon>
        <taxon>Ascomycota</taxon>
        <taxon>Pezizomycotina</taxon>
        <taxon>Dothideomycetes</taxon>
        <taxon>Dothideomycetes incertae sedis</taxon>
        <taxon>Botryosphaeriales</taxon>
        <taxon>Botryosphaeriaceae</taxon>
        <taxon>Diplodia</taxon>
    </lineage>
</organism>
<dbReference type="SUPFAM" id="SSF53474">
    <property type="entry name" value="alpha/beta-Hydrolases"/>
    <property type="match status" value="1"/>
</dbReference>
<evidence type="ECO:0000313" key="6">
    <source>
        <dbReference type="EMBL" id="OMP84261.1"/>
    </source>
</evidence>
<name>A0A1S8BAG9_9PEZI</name>
<keyword evidence="5" id="KW-0732">Signal</keyword>
<dbReference type="Gene3D" id="3.40.50.1820">
    <property type="entry name" value="alpha/beta hydrolase"/>
    <property type="match status" value="1"/>
</dbReference>
<protein>
    <recommendedName>
        <fullName evidence="1">1-alkyl-2-acetylglycerophosphocholine esterase</fullName>
        <ecNumber evidence="1">3.1.1.47</ecNumber>
    </recommendedName>
</protein>
<proteinExistence type="predicted"/>
<comment type="caution">
    <text evidence="6">The sequence shown here is derived from an EMBL/GenBank/DDBJ whole genome shotgun (WGS) entry which is preliminary data.</text>
</comment>
<evidence type="ECO:0000313" key="7">
    <source>
        <dbReference type="Proteomes" id="UP000190776"/>
    </source>
</evidence>
<dbReference type="OrthoDB" id="2363873at2759"/>
<evidence type="ECO:0000256" key="3">
    <source>
        <dbReference type="ARBA" id="ARBA00022963"/>
    </source>
</evidence>
<dbReference type="InterPro" id="IPR029058">
    <property type="entry name" value="AB_hydrolase_fold"/>
</dbReference>
<evidence type="ECO:0000256" key="4">
    <source>
        <dbReference type="ARBA" id="ARBA00023098"/>
    </source>
</evidence>
<dbReference type="AlphaFoldDB" id="A0A1S8BAG9"/>
<dbReference type="EMBL" id="MSZU01000098">
    <property type="protein sequence ID" value="OMP84261.1"/>
    <property type="molecule type" value="Genomic_DNA"/>
</dbReference>
<evidence type="ECO:0000256" key="2">
    <source>
        <dbReference type="ARBA" id="ARBA00022801"/>
    </source>
</evidence>
<dbReference type="EC" id="3.1.1.47" evidence="1"/>
<feature type="chain" id="PRO_5013181911" description="1-alkyl-2-acetylglycerophosphocholine esterase" evidence="5">
    <location>
        <begin position="22"/>
        <end position="446"/>
    </location>
</feature>
<dbReference type="GO" id="GO:0016042">
    <property type="term" value="P:lipid catabolic process"/>
    <property type="evidence" value="ECO:0007669"/>
    <property type="project" value="UniProtKB-KW"/>
</dbReference>
<accession>A0A1S8BAG9</accession>
<reference evidence="6 7" key="1">
    <citation type="submission" date="2017-01" db="EMBL/GenBank/DDBJ databases">
        <title>Draft genome sequence of Diplodia seriata F98.1, a fungal species involved in grapevine trunk diseases.</title>
        <authorList>
            <person name="Robert-Siegwald G."/>
            <person name="Vallet J."/>
            <person name="Abou-Mansour E."/>
            <person name="Xu J."/>
            <person name="Rey P."/>
            <person name="Bertsch C."/>
            <person name="Rego C."/>
            <person name="Larignon P."/>
            <person name="Fontaine F."/>
            <person name="Lebrun M.-H."/>
        </authorList>
    </citation>
    <scope>NUCLEOTIDE SEQUENCE [LARGE SCALE GENOMIC DNA]</scope>
    <source>
        <strain evidence="6 7">F98.1</strain>
    </source>
</reference>